<reference evidence="2 3" key="1">
    <citation type="submission" date="2024-07" db="EMBL/GenBank/DDBJ databases">
        <title>Characterization of a bacterium isolated from hydrolysated instant sea cucumber by whole-genome sequencing and metabolomics.</title>
        <authorList>
            <person name="Luo X."/>
            <person name="Zhang Z."/>
            <person name="Zheng Z."/>
            <person name="Zhang W."/>
            <person name="Ming T."/>
            <person name="Jiao L."/>
            <person name="Su X."/>
            <person name="Kong F."/>
            <person name="Xu J."/>
        </authorList>
    </citation>
    <scope>NUCLEOTIDE SEQUENCE [LARGE SCALE GENOMIC DNA]</scope>
    <source>
        <strain evidence="2 3">XL-2024</strain>
    </source>
</reference>
<dbReference type="RefSeq" id="WP_368636800.1">
    <property type="nucleotide sequence ID" value="NZ_JBFRHK010000007.1"/>
</dbReference>
<feature type="domain" description="Transposase-like Mu C-terminal" evidence="1">
    <location>
        <begin position="54"/>
        <end position="120"/>
    </location>
</feature>
<evidence type="ECO:0000313" key="2">
    <source>
        <dbReference type="EMBL" id="MEX3745951.1"/>
    </source>
</evidence>
<evidence type="ECO:0000313" key="3">
    <source>
        <dbReference type="Proteomes" id="UP001558534"/>
    </source>
</evidence>
<dbReference type="EMBL" id="JBFRHK010000007">
    <property type="protein sequence ID" value="MEX3745951.1"/>
    <property type="molecule type" value="Genomic_DNA"/>
</dbReference>
<protein>
    <submittedName>
        <fullName evidence="2">Mu transposase C-terminal domain-containing protein</fullName>
    </submittedName>
</protein>
<dbReference type="InterPro" id="IPR015378">
    <property type="entry name" value="Transposase-like_Mu_C"/>
</dbReference>
<evidence type="ECO:0000259" key="1">
    <source>
        <dbReference type="Pfam" id="PF09299"/>
    </source>
</evidence>
<comment type="caution">
    <text evidence="2">The sequence shown here is derived from an EMBL/GenBank/DDBJ whole genome shotgun (WGS) entry which is preliminary data.</text>
</comment>
<gene>
    <name evidence="2" type="ORF">AB1300_12485</name>
</gene>
<accession>A0ABV3VYG3</accession>
<keyword evidence="3" id="KW-1185">Reference proteome</keyword>
<organism evidence="2 3">
    <name type="scientific">Lysinibacillus xylanilyticus</name>
    <dbReference type="NCBI Taxonomy" id="582475"/>
    <lineage>
        <taxon>Bacteria</taxon>
        <taxon>Bacillati</taxon>
        <taxon>Bacillota</taxon>
        <taxon>Bacilli</taxon>
        <taxon>Bacillales</taxon>
        <taxon>Bacillaceae</taxon>
        <taxon>Lysinibacillus</taxon>
    </lineage>
</organism>
<sequence length="248" mass="28748">MNLDEFLEHLHLFIVDIYAQELRGNRLSPDSMWKKGIKEGFNPAIPSSKLDWRVALMKIGDGTIQNTGIRRDHLYYQSDGLRDLKVRLNLKGMGIKVRYKYDPSDISKIYVYDELRMEYIEAFCTDQEYSSNLNEYSHKSFVEAAREGRNIHVKISQIAAAKAKSEELIKKGVLSKKERQQLARMQGGSEKVFANKANALDKEKTKIESEEIVLKTNEKPELPVNKTEHSEYEEIDFDQDWGVMDYDS</sequence>
<name>A0ABV3VYG3_9BACI</name>
<dbReference type="Pfam" id="PF09299">
    <property type="entry name" value="Mu-transpos_C"/>
    <property type="match status" value="1"/>
</dbReference>
<proteinExistence type="predicted"/>
<dbReference type="Proteomes" id="UP001558534">
    <property type="component" value="Unassembled WGS sequence"/>
</dbReference>